<dbReference type="GO" id="GO:0006772">
    <property type="term" value="P:thiamine metabolic process"/>
    <property type="evidence" value="ECO:0007669"/>
    <property type="project" value="UniProtKB-UniRule"/>
</dbReference>
<dbReference type="PANTHER" id="PTHR41299:SF1">
    <property type="entry name" value="THIAMINE PYROPHOSPHOKINASE"/>
    <property type="match status" value="1"/>
</dbReference>
<evidence type="ECO:0000256" key="5">
    <source>
        <dbReference type="NCBIfam" id="TIGR01378"/>
    </source>
</evidence>
<dbReference type="EMBL" id="BSPP01000010">
    <property type="protein sequence ID" value="GLS87969.1"/>
    <property type="molecule type" value="Genomic_DNA"/>
</dbReference>
<evidence type="ECO:0000256" key="1">
    <source>
        <dbReference type="ARBA" id="ARBA00022679"/>
    </source>
</evidence>
<keyword evidence="3" id="KW-0418">Kinase</keyword>
<keyword evidence="4" id="KW-0067">ATP-binding</keyword>
<dbReference type="InterPro" id="IPR007373">
    <property type="entry name" value="Thiamin_PyroPKinase_B1-bd"/>
</dbReference>
<evidence type="ECO:0000259" key="6">
    <source>
        <dbReference type="Pfam" id="PF04263"/>
    </source>
</evidence>
<keyword evidence="2" id="KW-0547">Nucleotide-binding</keyword>
<dbReference type="Pfam" id="PF04263">
    <property type="entry name" value="TPK_catalytic"/>
    <property type="match status" value="1"/>
</dbReference>
<dbReference type="GO" id="GO:0004788">
    <property type="term" value="F:thiamine diphosphokinase activity"/>
    <property type="evidence" value="ECO:0007669"/>
    <property type="project" value="UniProtKB-UniRule"/>
</dbReference>
<protein>
    <recommendedName>
        <fullName evidence="5">Thiamine diphosphokinase</fullName>
        <ecNumber evidence="5">2.7.6.2</ecNumber>
    </recommendedName>
</protein>
<evidence type="ECO:0000256" key="2">
    <source>
        <dbReference type="ARBA" id="ARBA00022741"/>
    </source>
</evidence>
<dbReference type="Proteomes" id="UP001157355">
    <property type="component" value="Unassembled WGS sequence"/>
</dbReference>
<evidence type="ECO:0000256" key="4">
    <source>
        <dbReference type="ARBA" id="ARBA00022840"/>
    </source>
</evidence>
<sequence length="224" mass="23669">MQVIVDSLQGVTLAGGGPFGKAQLARALRFAPRIVGADGGADRLLALGAKPEAVIGDMDSISDQAKAQMAGRLFPIAEQVTTDFDKALRSIRAPFVLGIGFAGARLDHGLAVLNTLLRHPDQRCLVISPQDVIFLAPLQLQMDLPLGSRFSLFPMAPVTGESEGLRWPLQDLHFAPDAMIGTSNEVSGPVQLRFSARKMLVILPIRSLQAALIGLGVGSDARGG</sequence>
<comment type="caution">
    <text evidence="8">The sequence shown here is derived from an EMBL/GenBank/DDBJ whole genome shotgun (WGS) entry which is preliminary data.</text>
</comment>
<dbReference type="Pfam" id="PF04265">
    <property type="entry name" value="TPK_B1_binding"/>
    <property type="match status" value="1"/>
</dbReference>
<dbReference type="NCBIfam" id="TIGR01378">
    <property type="entry name" value="thi_PPkinase"/>
    <property type="match status" value="1"/>
</dbReference>
<dbReference type="InterPro" id="IPR053149">
    <property type="entry name" value="TPK"/>
</dbReference>
<dbReference type="PANTHER" id="PTHR41299">
    <property type="entry name" value="THIAMINE PYROPHOSPHOKINASE"/>
    <property type="match status" value="1"/>
</dbReference>
<organism evidence="8 9">
    <name type="scientific">Cypionkella aquatica</name>
    <dbReference type="NCBI Taxonomy" id="1756042"/>
    <lineage>
        <taxon>Bacteria</taxon>
        <taxon>Pseudomonadati</taxon>
        <taxon>Pseudomonadota</taxon>
        <taxon>Alphaproteobacteria</taxon>
        <taxon>Rhodobacterales</taxon>
        <taxon>Paracoccaceae</taxon>
        <taxon>Cypionkella</taxon>
    </lineage>
</organism>
<dbReference type="InterPro" id="IPR036371">
    <property type="entry name" value="TPK_B1-bd_sf"/>
</dbReference>
<feature type="domain" description="Thiamin pyrophosphokinase thiamin-binding" evidence="7">
    <location>
        <begin position="147"/>
        <end position="194"/>
    </location>
</feature>
<name>A0AA37U5E1_9RHOB</name>
<accession>A0AA37U5E1</accession>
<keyword evidence="1" id="KW-0808">Transferase</keyword>
<evidence type="ECO:0000256" key="3">
    <source>
        <dbReference type="ARBA" id="ARBA00022777"/>
    </source>
</evidence>
<dbReference type="AlphaFoldDB" id="A0AA37U5E1"/>
<dbReference type="GO" id="GO:0005524">
    <property type="term" value="F:ATP binding"/>
    <property type="evidence" value="ECO:0007669"/>
    <property type="project" value="UniProtKB-KW"/>
</dbReference>
<dbReference type="GO" id="GO:0016301">
    <property type="term" value="F:kinase activity"/>
    <property type="evidence" value="ECO:0007669"/>
    <property type="project" value="UniProtKB-KW"/>
</dbReference>
<evidence type="ECO:0000313" key="8">
    <source>
        <dbReference type="EMBL" id="GLS87969.1"/>
    </source>
</evidence>
<dbReference type="GO" id="GO:0030975">
    <property type="term" value="F:thiamine binding"/>
    <property type="evidence" value="ECO:0007669"/>
    <property type="project" value="InterPro"/>
</dbReference>
<dbReference type="GO" id="GO:0009229">
    <property type="term" value="P:thiamine diphosphate biosynthetic process"/>
    <property type="evidence" value="ECO:0007669"/>
    <property type="project" value="InterPro"/>
</dbReference>
<proteinExistence type="predicted"/>
<dbReference type="SUPFAM" id="SSF63862">
    <property type="entry name" value="Thiamin pyrophosphokinase, substrate-binding domain"/>
    <property type="match status" value="1"/>
</dbReference>
<dbReference type="InterPro" id="IPR007371">
    <property type="entry name" value="TPK_catalytic"/>
</dbReference>
<dbReference type="InterPro" id="IPR006282">
    <property type="entry name" value="Thi_PPkinase"/>
</dbReference>
<gene>
    <name evidence="8" type="ORF">GCM10010873_29430</name>
</gene>
<dbReference type="Gene3D" id="3.40.50.10240">
    <property type="entry name" value="Thiamin pyrophosphokinase, catalytic domain"/>
    <property type="match status" value="1"/>
</dbReference>
<reference evidence="8 9" key="1">
    <citation type="journal article" date="2014" name="Int. J. Syst. Evol. Microbiol.">
        <title>Complete genome sequence of Corynebacterium casei LMG S-19264T (=DSM 44701T), isolated from a smear-ripened cheese.</title>
        <authorList>
            <consortium name="US DOE Joint Genome Institute (JGI-PGF)"/>
            <person name="Walter F."/>
            <person name="Albersmeier A."/>
            <person name="Kalinowski J."/>
            <person name="Ruckert C."/>
        </authorList>
    </citation>
    <scope>NUCLEOTIDE SEQUENCE [LARGE SCALE GENOMIC DNA]</scope>
    <source>
        <strain evidence="8 9">NBRC 111766</strain>
    </source>
</reference>
<dbReference type="InterPro" id="IPR036759">
    <property type="entry name" value="TPK_catalytic_sf"/>
</dbReference>
<evidence type="ECO:0000259" key="7">
    <source>
        <dbReference type="Pfam" id="PF04265"/>
    </source>
</evidence>
<feature type="domain" description="Thiamin pyrophosphokinase catalytic" evidence="6">
    <location>
        <begin position="28"/>
        <end position="121"/>
    </location>
</feature>
<dbReference type="SUPFAM" id="SSF63999">
    <property type="entry name" value="Thiamin pyrophosphokinase, catalytic domain"/>
    <property type="match status" value="1"/>
</dbReference>
<evidence type="ECO:0000313" key="9">
    <source>
        <dbReference type="Proteomes" id="UP001157355"/>
    </source>
</evidence>
<dbReference type="CDD" id="cd07995">
    <property type="entry name" value="TPK"/>
    <property type="match status" value="1"/>
</dbReference>
<keyword evidence="9" id="KW-1185">Reference proteome</keyword>
<dbReference type="RefSeq" id="WP_284326130.1">
    <property type="nucleotide sequence ID" value="NZ_BSPP01000010.1"/>
</dbReference>
<dbReference type="EC" id="2.7.6.2" evidence="5"/>